<protein>
    <recommendedName>
        <fullName evidence="5">Peptidase M10 metallopeptidase domain-containing protein</fullName>
    </recommendedName>
</protein>
<dbReference type="RefSeq" id="WP_062833980.1">
    <property type="nucleotide sequence ID" value="NZ_BCNV01000001.1"/>
</dbReference>
<accession>A0A100VJY5</accession>
<feature type="signal peptide" evidence="2">
    <location>
        <begin position="1"/>
        <end position="24"/>
    </location>
</feature>
<evidence type="ECO:0000256" key="2">
    <source>
        <dbReference type="SAM" id="SignalP"/>
    </source>
</evidence>
<evidence type="ECO:0008006" key="5">
    <source>
        <dbReference type="Google" id="ProtNLM"/>
    </source>
</evidence>
<dbReference type="AlphaFoldDB" id="A0A100VJY5"/>
<dbReference type="EMBL" id="BCNV01000001">
    <property type="protein sequence ID" value="GAS81247.1"/>
    <property type="molecule type" value="Genomic_DNA"/>
</dbReference>
<name>A0A100VJY5_PAEAM</name>
<proteinExistence type="predicted"/>
<feature type="region of interest" description="Disordered" evidence="1">
    <location>
        <begin position="154"/>
        <end position="173"/>
    </location>
</feature>
<keyword evidence="2" id="KW-0732">Signal</keyword>
<feature type="chain" id="PRO_5007089307" description="Peptidase M10 metallopeptidase domain-containing protein" evidence="2">
    <location>
        <begin position="25"/>
        <end position="173"/>
    </location>
</feature>
<dbReference type="Proteomes" id="UP000069697">
    <property type="component" value="Unassembled WGS sequence"/>
</dbReference>
<comment type="caution">
    <text evidence="3">The sequence shown here is derived from an EMBL/GenBank/DDBJ whole genome shotgun (WGS) entry which is preliminary data.</text>
</comment>
<dbReference type="SUPFAM" id="SSF55486">
    <property type="entry name" value="Metalloproteases ('zincins'), catalytic domain"/>
    <property type="match status" value="1"/>
</dbReference>
<evidence type="ECO:0000256" key="1">
    <source>
        <dbReference type="SAM" id="MobiDB-lite"/>
    </source>
</evidence>
<evidence type="ECO:0000313" key="4">
    <source>
        <dbReference type="Proteomes" id="UP000069697"/>
    </source>
</evidence>
<gene>
    <name evidence="3" type="ORF">PAHA3_1321</name>
</gene>
<sequence length="173" mass="19076">MKRKFLLSIMLFSAIAMFGSTIYAATFLTYGYPSTTIPIRTYNYASAWQTPMDASLANWNNAGAKVQFTKTSNSPNTITAGNFNNTAYGVNYASVSGSQVVSFRIELNASTITPDATNLSNFIQSVFVHELGHSVWLGDNPTTSSPSIMSYSRNRNSMTQPQTFDINNVRSKY</sequence>
<dbReference type="GO" id="GO:0008237">
    <property type="term" value="F:metallopeptidase activity"/>
    <property type="evidence" value="ECO:0007669"/>
    <property type="project" value="InterPro"/>
</dbReference>
<evidence type="ECO:0000313" key="3">
    <source>
        <dbReference type="EMBL" id="GAS81247.1"/>
    </source>
</evidence>
<organism evidence="3 4">
    <name type="scientific">Paenibacillus amylolyticus</name>
    <dbReference type="NCBI Taxonomy" id="1451"/>
    <lineage>
        <taxon>Bacteria</taxon>
        <taxon>Bacillati</taxon>
        <taxon>Bacillota</taxon>
        <taxon>Bacilli</taxon>
        <taxon>Bacillales</taxon>
        <taxon>Paenibacillaceae</taxon>
        <taxon>Paenibacillus</taxon>
    </lineage>
</organism>
<dbReference type="Gene3D" id="3.40.390.10">
    <property type="entry name" value="Collagenase (Catalytic Domain)"/>
    <property type="match status" value="1"/>
</dbReference>
<reference evidence="3 4" key="1">
    <citation type="journal article" date="2016" name="Genome Announc.">
        <title>Draft Genome Sequence of Paenibacillus amylolyticus Heshi-A3, Isolated from Fermented Rice Bran in a Japanese Fermented Seafood Dish.</title>
        <authorList>
            <person name="Akuzawa S."/>
            <person name="Nagaoka J."/>
            <person name="Kanekatsu M."/>
            <person name="Kubota E."/>
            <person name="Ohtake R."/>
            <person name="Suzuki T."/>
            <person name="Kanesaki Y."/>
        </authorList>
    </citation>
    <scope>NUCLEOTIDE SEQUENCE [LARGE SCALE GENOMIC DNA]</scope>
    <source>
        <strain evidence="3 4">Heshi-A3</strain>
    </source>
</reference>
<dbReference type="InterPro" id="IPR024079">
    <property type="entry name" value="MetalloPept_cat_dom_sf"/>
</dbReference>
<reference evidence="4" key="2">
    <citation type="submission" date="2016-01" db="EMBL/GenBank/DDBJ databases">
        <title>Draft Genome Sequence of Paenibacillus amylolyticus Heshi-A3 that Was Isolated from Fermented Rice Bran with Aging Salted Mackerel, Which Was Named Heshiko as Traditional Fermented Seafood in Japan.</title>
        <authorList>
            <person name="Akuzawa S."/>
            <person name="Nakagawa J."/>
            <person name="Kanekatsu T."/>
            <person name="Kubota E."/>
            <person name="Ohtake R."/>
            <person name="Suzuki T."/>
            <person name="Kanesaki Y."/>
        </authorList>
    </citation>
    <scope>NUCLEOTIDE SEQUENCE [LARGE SCALE GENOMIC DNA]</scope>
    <source>
        <strain evidence="4">Heshi-A3</strain>
    </source>
</reference>